<organism evidence="1 2">
    <name type="scientific">Falsigemmobacter faecalis</name>
    <dbReference type="NCBI Taxonomy" id="2488730"/>
    <lineage>
        <taxon>Bacteria</taxon>
        <taxon>Pseudomonadati</taxon>
        <taxon>Pseudomonadota</taxon>
        <taxon>Alphaproteobacteria</taxon>
        <taxon>Rhodobacterales</taxon>
        <taxon>Paracoccaceae</taxon>
        <taxon>Falsigemmobacter</taxon>
    </lineage>
</organism>
<protein>
    <submittedName>
        <fullName evidence="1">Uncharacterized protein</fullName>
    </submittedName>
</protein>
<comment type="caution">
    <text evidence="1">The sequence shown here is derived from an EMBL/GenBank/DDBJ whole genome shotgun (WGS) entry which is preliminary data.</text>
</comment>
<dbReference type="RefSeq" id="WP_124965210.1">
    <property type="nucleotide sequence ID" value="NZ_RRAZ01000015.1"/>
</dbReference>
<reference evidence="1 2" key="1">
    <citation type="submission" date="2018-11" db="EMBL/GenBank/DDBJ databases">
        <title>Gemmobacter sp. nov., YIM 102744-1 draft genome.</title>
        <authorList>
            <person name="Li G."/>
            <person name="Jiang Y."/>
        </authorList>
    </citation>
    <scope>NUCLEOTIDE SEQUENCE [LARGE SCALE GENOMIC DNA]</scope>
    <source>
        <strain evidence="1 2">YIM 102744-1</strain>
    </source>
</reference>
<dbReference type="Proteomes" id="UP000282125">
    <property type="component" value="Unassembled WGS sequence"/>
</dbReference>
<dbReference type="EMBL" id="RRAZ01000015">
    <property type="protein sequence ID" value="RRH73976.1"/>
    <property type="molecule type" value="Genomic_DNA"/>
</dbReference>
<name>A0A3P3DJT9_9RHOB</name>
<evidence type="ECO:0000313" key="2">
    <source>
        <dbReference type="Proteomes" id="UP000282125"/>
    </source>
</evidence>
<proteinExistence type="predicted"/>
<dbReference type="OrthoDB" id="7830169at2"/>
<sequence>MRRGDLPPVKTFYRENISRELLEAQRMVFAHLGIELQQELEKGMKHADWLDRSFGGTSDEVVVVCDIDAFPLNTAAFAAMVGRARSGVLTGLEQVANHVTNRAPYAGPMFLAAPAGLWQRLGRPASRATEAVDVAQAFTVAARAAGSGVEVIAPRFAIAPKWALGDRGVFGIGTFYGDLDFFHLFEARLQSPVELFCAVAEGVVSGRHDFARYLEIMREVPPVVARPRKRFGLF</sequence>
<dbReference type="AlphaFoldDB" id="A0A3P3DJT9"/>
<accession>A0A3P3DJT9</accession>
<gene>
    <name evidence="1" type="ORF">EG244_11870</name>
</gene>
<evidence type="ECO:0000313" key="1">
    <source>
        <dbReference type="EMBL" id="RRH73976.1"/>
    </source>
</evidence>
<keyword evidence="2" id="KW-1185">Reference proteome</keyword>